<comment type="caution">
    <text evidence="2">The sequence shown here is derived from an EMBL/GenBank/DDBJ whole genome shotgun (WGS) entry which is preliminary data.</text>
</comment>
<gene>
    <name evidence="2" type="ORF">WG900_16035</name>
</gene>
<evidence type="ECO:0000313" key="3">
    <source>
        <dbReference type="Proteomes" id="UP001379235"/>
    </source>
</evidence>
<dbReference type="Gene3D" id="1.10.132.80">
    <property type="match status" value="1"/>
</dbReference>
<evidence type="ECO:0000256" key="1">
    <source>
        <dbReference type="SAM" id="MobiDB-lite"/>
    </source>
</evidence>
<organism evidence="2 3">
    <name type="scientific">Novosphingobium aquae</name>
    <dbReference type="NCBI Taxonomy" id="3133435"/>
    <lineage>
        <taxon>Bacteria</taxon>
        <taxon>Pseudomonadati</taxon>
        <taxon>Pseudomonadota</taxon>
        <taxon>Alphaproteobacteria</taxon>
        <taxon>Sphingomonadales</taxon>
        <taxon>Sphingomonadaceae</taxon>
        <taxon>Novosphingobium</taxon>
    </lineage>
</organism>
<feature type="compositionally biased region" description="Basic residues" evidence="1">
    <location>
        <begin position="1"/>
        <end position="17"/>
    </location>
</feature>
<proteinExistence type="predicted"/>
<dbReference type="RefSeq" id="WP_339968673.1">
    <property type="nucleotide sequence ID" value="NZ_JBBHJY010000009.1"/>
</dbReference>
<protein>
    <submittedName>
        <fullName evidence="2">Terminase small subunit</fullName>
    </submittedName>
</protein>
<dbReference type="EMBL" id="JBBHJY010000009">
    <property type="protein sequence ID" value="MEJ6011427.1"/>
    <property type="molecule type" value="Genomic_DNA"/>
</dbReference>
<dbReference type="Pfam" id="PF16677">
    <property type="entry name" value="GP3_package"/>
    <property type="match status" value="1"/>
</dbReference>
<evidence type="ECO:0000313" key="2">
    <source>
        <dbReference type="EMBL" id="MEJ6011427.1"/>
    </source>
</evidence>
<reference evidence="2 3" key="1">
    <citation type="submission" date="2024-03" db="EMBL/GenBank/DDBJ databases">
        <authorList>
            <person name="Jo J.-H."/>
        </authorList>
    </citation>
    <scope>NUCLEOTIDE SEQUENCE [LARGE SCALE GENOMIC DNA]</scope>
    <source>
        <strain evidence="2 3">AS3R-12</strain>
    </source>
</reference>
<accession>A0ABU8SBT0</accession>
<sequence>MSTAKKATKPKAGKHPGGRPTKYSADILKKTWEYIASCTDEEFEYHKTQGISSNTFERKIRVNIPTMQGLSLHLKVNLDTLNEWALLHHEFSGAIGELKAEQARRLMNNGLNGDYSPQMAKFLLSANHGMKERVDATTNDKDLPAAVQVNNLKNLTDDELIKLTQGDTSGTST</sequence>
<dbReference type="InterPro" id="IPR032066">
    <property type="entry name" value="GP3_package"/>
</dbReference>
<dbReference type="Proteomes" id="UP001379235">
    <property type="component" value="Unassembled WGS sequence"/>
</dbReference>
<feature type="region of interest" description="Disordered" evidence="1">
    <location>
        <begin position="1"/>
        <end position="22"/>
    </location>
</feature>
<name>A0ABU8SBT0_9SPHN</name>
<keyword evidence="3" id="KW-1185">Reference proteome</keyword>